<evidence type="ECO:0000313" key="2">
    <source>
        <dbReference type="EMBL" id="MES4992485.1"/>
    </source>
</evidence>
<dbReference type="RefSeq" id="WP_353574440.1">
    <property type="nucleotide sequence ID" value="NZ_JBETME010000008.1"/>
</dbReference>
<organism evidence="2 3">
    <name type="scientific">Agrobacterium radiobacter</name>
    <dbReference type="NCBI Taxonomy" id="362"/>
    <lineage>
        <taxon>Bacteria</taxon>
        <taxon>Pseudomonadati</taxon>
        <taxon>Pseudomonadota</taxon>
        <taxon>Alphaproteobacteria</taxon>
        <taxon>Hyphomicrobiales</taxon>
        <taxon>Rhizobiaceae</taxon>
        <taxon>Rhizobium/Agrobacterium group</taxon>
        <taxon>Agrobacterium</taxon>
        <taxon>Agrobacterium tumefaciens complex</taxon>
    </lineage>
</organism>
<feature type="domain" description="Glyoxalase-like" evidence="1">
    <location>
        <begin position="4"/>
        <end position="177"/>
    </location>
</feature>
<dbReference type="Proteomes" id="UP001438189">
    <property type="component" value="Unassembled WGS sequence"/>
</dbReference>
<gene>
    <name evidence="2" type="ORF">ABVB70_19315</name>
</gene>
<dbReference type="AlphaFoldDB" id="A0ABD5LPT8"/>
<dbReference type="Gene3D" id="3.10.180.10">
    <property type="entry name" value="2,3-Dihydroxybiphenyl 1,2-Dioxygenase, domain 1"/>
    <property type="match status" value="1"/>
</dbReference>
<sequence length="209" mass="22875">MLLFDHISVIAPSLEEGIEHVSSCLGIELINGASHNDMGTHNRHVRLGEDCYLEVIAVDPAAPPPSGRRWFGLDDTEEVRATWEQGLRLRGWVARTHDIDGILNAHGPVLGEKRWLDGHFNFSVPASGKLPMDGTMPSIIDLGGAPPTATNLTDQGMRLKEFVLEHPYPSEIVALYNDIGIVNPPIVIAGKTCRFHAVIETPRGLTTLH</sequence>
<accession>A0ABD5LPT8</accession>
<comment type="caution">
    <text evidence="2">The sequence shown here is derived from an EMBL/GenBank/DDBJ whole genome shotgun (WGS) entry which is preliminary data.</text>
</comment>
<reference evidence="2 3" key="1">
    <citation type="submission" date="2024-06" db="EMBL/GenBank/DDBJ databases">
        <title>Genome sequencing of Agrobacterium spp. from tobacco in Serbia.</title>
        <authorList>
            <person name="Ilicic R.J."/>
            <person name="Studholme D.J."/>
            <person name="Jelusic A."/>
            <person name="Barac G."/>
            <person name="Bagi F."/>
            <person name="Popovic Milovanovic T."/>
        </authorList>
    </citation>
    <scope>NUCLEOTIDE SEQUENCE [LARGE SCALE GENOMIC DNA]</scope>
    <source>
        <strain evidence="2 3">DA1</strain>
    </source>
</reference>
<evidence type="ECO:0000313" key="3">
    <source>
        <dbReference type="Proteomes" id="UP001438189"/>
    </source>
</evidence>
<dbReference type="InterPro" id="IPR025870">
    <property type="entry name" value="Glyoxalase-like_dom"/>
</dbReference>
<dbReference type="Pfam" id="PF13468">
    <property type="entry name" value="Glyoxalase_3"/>
    <property type="match status" value="1"/>
</dbReference>
<dbReference type="InterPro" id="IPR029068">
    <property type="entry name" value="Glyas_Bleomycin-R_OHBP_Dase"/>
</dbReference>
<protein>
    <submittedName>
        <fullName evidence="2">VOC family protein</fullName>
    </submittedName>
</protein>
<proteinExistence type="predicted"/>
<evidence type="ECO:0000259" key="1">
    <source>
        <dbReference type="Pfam" id="PF13468"/>
    </source>
</evidence>
<name>A0ABD5LPT8_AGRRD</name>
<dbReference type="EMBL" id="JBETME010000008">
    <property type="protein sequence ID" value="MES4992485.1"/>
    <property type="molecule type" value="Genomic_DNA"/>
</dbReference>